<evidence type="ECO:0000256" key="1">
    <source>
        <dbReference type="SAM" id="SignalP"/>
    </source>
</evidence>
<keyword evidence="4" id="KW-1185">Reference proteome</keyword>
<keyword evidence="3" id="KW-0378">Hydrolase</keyword>
<dbReference type="Gene3D" id="3.40.630.10">
    <property type="entry name" value="Zn peptidases"/>
    <property type="match status" value="2"/>
</dbReference>
<dbReference type="SUPFAM" id="SSF53187">
    <property type="entry name" value="Zn-dependent exopeptidases"/>
    <property type="match status" value="1"/>
</dbReference>
<feature type="domain" description="Peptidase M28" evidence="2">
    <location>
        <begin position="283"/>
        <end position="485"/>
    </location>
</feature>
<dbReference type="PANTHER" id="PTHR12147:SF26">
    <property type="entry name" value="PEPTIDASE M28 DOMAIN-CONTAINING PROTEIN"/>
    <property type="match status" value="1"/>
</dbReference>
<feature type="chain" id="PRO_5032858951" evidence="1">
    <location>
        <begin position="20"/>
        <end position="525"/>
    </location>
</feature>
<comment type="caution">
    <text evidence="3">The sequence shown here is derived from an EMBL/GenBank/DDBJ whole genome shotgun (WGS) entry which is preliminary data.</text>
</comment>
<sequence length="525" mass="55513">MRLPLALVIAALSALPAAAADADGARWWSHVETLAGPQFEGRLTGTPGYDKAAAYAAGQFKAFGLKPAGTDGYLQPMKFTVQRVLTDGSSAALVVDGQEQPLRVGPDLLLGARLPQPKAIQAPLVFIGYGLHLPEVGYDDFAGQDLKGKIAVYVNGGPGEISAALKAHSRGSETWRAAKAAGAVGLIALPTPKSMDVPWARQMASAGQPGMYPADEDLRDVTGEAFSASFNPAEAEKLFARSGHTFAQVLELADAAKPIKGFALNMDLKAQVATEVGQVSSANVVAKLPGSDPKLKAENIVVTAHLDHLGPNTTGVGAPYYAGALDNAAGVASVLEIAREMSAAKTAPKRSVLFVLVTGEEKGLLGSKYFAGKPSVPPASVVANLNMDMALPLWTFDSVLIYGIDESTMGDTAKAAAKAANLEVVADPYPDRNSFIRSDQYSFIRAGIPALSFKFGFKEGSDRAAIERTWRAERYHALADDLAQPVEKAEAVKFDAFLGRLITDIANAPATPKWKDESFFKRFAR</sequence>
<dbReference type="GO" id="GO:0006508">
    <property type="term" value="P:proteolysis"/>
    <property type="evidence" value="ECO:0007669"/>
    <property type="project" value="InterPro"/>
</dbReference>
<reference evidence="3 4" key="1">
    <citation type="submission" date="2020-08" db="EMBL/GenBank/DDBJ databases">
        <title>Genomic Encyclopedia of Type Strains, Phase IV (KMG-IV): sequencing the most valuable type-strain genomes for metagenomic binning, comparative biology and taxonomic classification.</title>
        <authorList>
            <person name="Goeker M."/>
        </authorList>
    </citation>
    <scope>NUCLEOTIDE SEQUENCE [LARGE SCALE GENOMIC DNA]</scope>
    <source>
        <strain evidence="3 4">DSM 21793</strain>
    </source>
</reference>
<dbReference type="CDD" id="cd04820">
    <property type="entry name" value="PA_M28_1_1"/>
    <property type="match status" value="1"/>
</dbReference>
<name>A0A840A5I2_9CAUL</name>
<proteinExistence type="predicted"/>
<dbReference type="Proteomes" id="UP000530564">
    <property type="component" value="Unassembled WGS sequence"/>
</dbReference>
<evidence type="ECO:0000313" key="4">
    <source>
        <dbReference type="Proteomes" id="UP000530564"/>
    </source>
</evidence>
<dbReference type="InterPro" id="IPR007484">
    <property type="entry name" value="Peptidase_M28"/>
</dbReference>
<protein>
    <submittedName>
        <fullName evidence="3">Zn-dependent M28 family amino/carboxypeptidase</fullName>
    </submittedName>
</protein>
<keyword evidence="1" id="KW-0732">Signal</keyword>
<dbReference type="RefSeq" id="WP_183775249.1">
    <property type="nucleotide sequence ID" value="NZ_JACIDK010000005.1"/>
</dbReference>
<dbReference type="Pfam" id="PF04389">
    <property type="entry name" value="Peptidase_M28"/>
    <property type="match status" value="1"/>
</dbReference>
<dbReference type="GO" id="GO:0008235">
    <property type="term" value="F:metalloexopeptidase activity"/>
    <property type="evidence" value="ECO:0007669"/>
    <property type="project" value="InterPro"/>
</dbReference>
<dbReference type="AlphaFoldDB" id="A0A840A5I2"/>
<dbReference type="EMBL" id="JACIDK010000005">
    <property type="protein sequence ID" value="MBB3892612.1"/>
    <property type="molecule type" value="Genomic_DNA"/>
</dbReference>
<feature type="signal peptide" evidence="1">
    <location>
        <begin position="1"/>
        <end position="19"/>
    </location>
</feature>
<dbReference type="InterPro" id="IPR046450">
    <property type="entry name" value="PA_dom_sf"/>
</dbReference>
<gene>
    <name evidence="3" type="ORF">GGQ61_003348</name>
</gene>
<dbReference type="PANTHER" id="PTHR12147">
    <property type="entry name" value="METALLOPEPTIDASE M28 FAMILY MEMBER"/>
    <property type="match status" value="1"/>
</dbReference>
<accession>A0A840A5I2</accession>
<dbReference type="GO" id="GO:0004180">
    <property type="term" value="F:carboxypeptidase activity"/>
    <property type="evidence" value="ECO:0007669"/>
    <property type="project" value="UniProtKB-KW"/>
</dbReference>
<keyword evidence="3" id="KW-0645">Protease</keyword>
<keyword evidence="3" id="KW-0121">Carboxypeptidase</keyword>
<evidence type="ECO:0000313" key="3">
    <source>
        <dbReference type="EMBL" id="MBB3892612.1"/>
    </source>
</evidence>
<evidence type="ECO:0000259" key="2">
    <source>
        <dbReference type="Pfam" id="PF04389"/>
    </source>
</evidence>
<dbReference type="Gene3D" id="3.50.30.30">
    <property type="match status" value="1"/>
</dbReference>
<dbReference type="SUPFAM" id="SSF52025">
    <property type="entry name" value="PA domain"/>
    <property type="match status" value="1"/>
</dbReference>
<dbReference type="InterPro" id="IPR045175">
    <property type="entry name" value="M28_fam"/>
</dbReference>
<organism evidence="3 4">
    <name type="scientific">Phenylobacterium haematophilum</name>
    <dbReference type="NCBI Taxonomy" id="98513"/>
    <lineage>
        <taxon>Bacteria</taxon>
        <taxon>Pseudomonadati</taxon>
        <taxon>Pseudomonadota</taxon>
        <taxon>Alphaproteobacteria</taxon>
        <taxon>Caulobacterales</taxon>
        <taxon>Caulobacteraceae</taxon>
        <taxon>Phenylobacterium</taxon>
    </lineage>
</organism>